<dbReference type="InterPro" id="IPR033433">
    <property type="entry name" value="GtaA_N"/>
</dbReference>
<keyword evidence="6" id="KW-1185">Reference proteome</keyword>
<dbReference type="InterPro" id="IPR008928">
    <property type="entry name" value="6-hairpin_glycosidase_sf"/>
</dbReference>
<evidence type="ECO:0000256" key="1">
    <source>
        <dbReference type="SAM" id="SignalP"/>
    </source>
</evidence>
<dbReference type="InterPro" id="IPR032515">
    <property type="entry name" value="DUF4964"/>
</dbReference>
<feature type="signal peptide" evidence="1">
    <location>
        <begin position="1"/>
        <end position="20"/>
    </location>
</feature>
<dbReference type="InterPro" id="IPR032514">
    <property type="entry name" value="GtaA_central"/>
</dbReference>
<evidence type="ECO:0000259" key="3">
    <source>
        <dbReference type="Pfam" id="PF16335"/>
    </source>
</evidence>
<feature type="chain" id="PRO_5040951173" description="Glutaminase" evidence="1">
    <location>
        <begin position="21"/>
        <end position="717"/>
    </location>
</feature>
<keyword evidence="1" id="KW-0732">Signal</keyword>
<dbReference type="Pfam" id="PF16334">
    <property type="entry name" value="DUF4964"/>
    <property type="match status" value="1"/>
</dbReference>
<protein>
    <recommendedName>
        <fullName evidence="7">Glutaminase</fullName>
    </recommendedName>
</protein>
<dbReference type="PANTHER" id="PTHR31987">
    <property type="entry name" value="GLUTAMINASE A-RELATED"/>
    <property type="match status" value="1"/>
</dbReference>
<organism evidence="5 6">
    <name type="scientific">Penicillium brevicompactum</name>
    <dbReference type="NCBI Taxonomy" id="5074"/>
    <lineage>
        <taxon>Eukaryota</taxon>
        <taxon>Fungi</taxon>
        <taxon>Dikarya</taxon>
        <taxon>Ascomycota</taxon>
        <taxon>Pezizomycotina</taxon>
        <taxon>Eurotiomycetes</taxon>
        <taxon>Eurotiomycetidae</taxon>
        <taxon>Eurotiales</taxon>
        <taxon>Aspergillaceae</taxon>
        <taxon>Penicillium</taxon>
    </lineage>
</organism>
<dbReference type="GO" id="GO:0005975">
    <property type="term" value="P:carbohydrate metabolic process"/>
    <property type="evidence" value="ECO:0007669"/>
    <property type="project" value="InterPro"/>
</dbReference>
<feature type="domain" description="DUF4964" evidence="2">
    <location>
        <begin position="33"/>
        <end position="89"/>
    </location>
</feature>
<evidence type="ECO:0000259" key="4">
    <source>
        <dbReference type="Pfam" id="PF17168"/>
    </source>
</evidence>
<dbReference type="AlphaFoldDB" id="A0A9W9QQV2"/>
<reference evidence="5" key="1">
    <citation type="submission" date="2022-12" db="EMBL/GenBank/DDBJ databases">
        <authorList>
            <person name="Petersen C."/>
        </authorList>
    </citation>
    <scope>NUCLEOTIDE SEQUENCE</scope>
    <source>
        <strain evidence="5">IBT 35675</strain>
    </source>
</reference>
<dbReference type="SUPFAM" id="SSF48208">
    <property type="entry name" value="Six-hairpin glycosidases"/>
    <property type="match status" value="1"/>
</dbReference>
<reference evidence="5" key="2">
    <citation type="journal article" date="2023" name="IMA Fungus">
        <title>Comparative genomic study of the Penicillium genus elucidates a diverse pangenome and 15 lateral gene transfer events.</title>
        <authorList>
            <person name="Petersen C."/>
            <person name="Sorensen T."/>
            <person name="Nielsen M.R."/>
            <person name="Sondergaard T.E."/>
            <person name="Sorensen J.L."/>
            <person name="Fitzpatrick D.A."/>
            <person name="Frisvad J.C."/>
            <person name="Nielsen K.L."/>
        </authorList>
    </citation>
    <scope>NUCLEOTIDE SEQUENCE</scope>
    <source>
        <strain evidence="5">IBT 35675</strain>
    </source>
</reference>
<name>A0A9W9QQV2_PENBR</name>
<dbReference type="Pfam" id="PF16335">
    <property type="entry name" value="GtaA_6_Hairpin"/>
    <property type="match status" value="1"/>
</dbReference>
<evidence type="ECO:0000313" key="6">
    <source>
        <dbReference type="Proteomes" id="UP001148299"/>
    </source>
</evidence>
<dbReference type="EMBL" id="JAPZBR010000008">
    <property type="protein sequence ID" value="KAJ5342586.1"/>
    <property type="molecule type" value="Genomic_DNA"/>
</dbReference>
<feature type="domain" description="Glutaminase A N-terminal" evidence="4">
    <location>
        <begin position="109"/>
        <end position="324"/>
    </location>
</feature>
<dbReference type="Proteomes" id="UP001148299">
    <property type="component" value="Unassembled WGS sequence"/>
</dbReference>
<gene>
    <name evidence="5" type="ORF">N7541_011710</name>
</gene>
<sequence>MLGSGLGLSSLSASLLYFLGQQPSSVTHHPVLPPSYPLAVRNPYLSAWMPSDRVQQLPTSEPQFWAGQELGWSVIVRVDGQAYSLMGVPESDDKLIRPAKVRRAEFTATHTVFDLVAGPVAVTLDFLSPVSPSNYLRQSLPFSYLTVHVSESRGHNIQVYSDIDARWTGRESRSLCDFEAVDGLAIYSLRVEDAALYEEADDMALWGSAILASRPSSFTTLSALSGAPEDVRRTFVENGELRGEDSWSDGSVVALVHDLGRVTGGLSVNFVVGYEREAAINYLGEPYTSYYRSEYPTTSSALSFFLDDYPTALLESMKLDQELVTSSAAAAGSKYADILALSTRQAYGGIDLAIPNDSRNTSAVLAFIKELSSDGNINTIDVIMPAFPIYYVMDPDYIRLLLEPVMKYLAAGRWHLPYAIHDLGTHYPHAIGHDDQQAEPMPIEECGNVLILAAAYVHATGDTEWTAQYTKIFRKYADYLVANGIDIANQLSSNDAAGPLANETNLAIKAAVGLKAFGQMSGDEYYSRVGDDHANIIFQQGLGTDQNQTHFVLQYPDYPETWKTPYNLFPDVLLGLDTFPKAANQMSSAFFASVRGEYGVPLDNRQDWAKSDWNMWLAGTFERSTRDEFVEDLWAFMTNGKHNWPFSDRYVATSEQGNDPGTPILCRARPTVGGHFALLALEGPRSLQSISACRRMDPACSTPGEKDNIAGKHTEEL</sequence>
<evidence type="ECO:0000313" key="5">
    <source>
        <dbReference type="EMBL" id="KAJ5342586.1"/>
    </source>
</evidence>
<comment type="caution">
    <text evidence="5">The sequence shown here is derived from an EMBL/GenBank/DDBJ whole genome shotgun (WGS) entry which is preliminary data.</text>
</comment>
<accession>A0A9W9QQV2</accession>
<dbReference type="InterPro" id="IPR052743">
    <property type="entry name" value="Glutaminase_GtaA"/>
</dbReference>
<dbReference type="PANTHER" id="PTHR31987:SF14">
    <property type="entry name" value="PUTATIVE (AFU_ORTHOLOGUE AFUA_6G09910)-RELATED"/>
    <property type="match status" value="1"/>
</dbReference>
<feature type="domain" description="Glutaminase A central" evidence="3">
    <location>
        <begin position="332"/>
        <end position="679"/>
    </location>
</feature>
<proteinExistence type="predicted"/>
<evidence type="ECO:0000259" key="2">
    <source>
        <dbReference type="Pfam" id="PF16334"/>
    </source>
</evidence>
<dbReference type="Pfam" id="PF17168">
    <property type="entry name" value="DUF5127"/>
    <property type="match status" value="1"/>
</dbReference>
<evidence type="ECO:0008006" key="7">
    <source>
        <dbReference type="Google" id="ProtNLM"/>
    </source>
</evidence>